<gene>
    <name evidence="3" type="ORF">CK203_027620</name>
    <name evidence="2" type="ORF">CK203_091256</name>
</gene>
<comment type="caution">
    <text evidence="2">The sequence shown here is derived from an EMBL/GenBank/DDBJ whole genome shotgun (WGS) entry which is preliminary data.</text>
</comment>
<evidence type="ECO:0000256" key="1">
    <source>
        <dbReference type="SAM" id="MobiDB-lite"/>
    </source>
</evidence>
<evidence type="ECO:0000313" key="2">
    <source>
        <dbReference type="EMBL" id="RVW38151.1"/>
    </source>
</evidence>
<evidence type="ECO:0000313" key="3">
    <source>
        <dbReference type="EMBL" id="RVW96051.1"/>
    </source>
</evidence>
<dbReference type="EMBL" id="QGNW01001513">
    <property type="protein sequence ID" value="RVW38151.1"/>
    <property type="molecule type" value="Genomic_DNA"/>
</dbReference>
<evidence type="ECO:0000313" key="4">
    <source>
        <dbReference type="Proteomes" id="UP000288805"/>
    </source>
</evidence>
<accession>A0A438DRR4</accession>
<dbReference type="AlphaFoldDB" id="A0A438DRR4"/>
<dbReference type="Proteomes" id="UP000288805">
    <property type="component" value="Unassembled WGS sequence"/>
</dbReference>
<organism evidence="2 4">
    <name type="scientific">Vitis vinifera</name>
    <name type="common">Grape</name>
    <dbReference type="NCBI Taxonomy" id="29760"/>
    <lineage>
        <taxon>Eukaryota</taxon>
        <taxon>Viridiplantae</taxon>
        <taxon>Streptophyta</taxon>
        <taxon>Embryophyta</taxon>
        <taxon>Tracheophyta</taxon>
        <taxon>Spermatophyta</taxon>
        <taxon>Magnoliopsida</taxon>
        <taxon>eudicotyledons</taxon>
        <taxon>Gunneridae</taxon>
        <taxon>Pentapetalae</taxon>
        <taxon>rosids</taxon>
        <taxon>Vitales</taxon>
        <taxon>Vitaceae</taxon>
        <taxon>Viteae</taxon>
        <taxon>Vitis</taxon>
    </lineage>
</organism>
<name>A0A438DRR4_VITVI</name>
<proteinExistence type="predicted"/>
<protein>
    <submittedName>
        <fullName evidence="2">Uncharacterized protein</fullName>
    </submittedName>
</protein>
<reference evidence="2 4" key="1">
    <citation type="journal article" date="2018" name="PLoS Genet.">
        <title>Population sequencing reveals clonal diversity and ancestral inbreeding in the grapevine cultivar Chardonnay.</title>
        <authorList>
            <person name="Roach M.J."/>
            <person name="Johnson D.L."/>
            <person name="Bohlmann J."/>
            <person name="van Vuuren H.J."/>
            <person name="Jones S.J."/>
            <person name="Pretorius I.S."/>
            <person name="Schmidt S.A."/>
            <person name="Borneman A.R."/>
        </authorList>
    </citation>
    <scope>NUCLEOTIDE SEQUENCE [LARGE SCALE GENOMIC DNA]</scope>
    <source>
        <strain evidence="4">cv. Chardonnay</strain>
        <strain evidence="2">I10V1</strain>
        <tissue evidence="2">Leaf</tissue>
    </source>
</reference>
<feature type="region of interest" description="Disordered" evidence="1">
    <location>
        <begin position="1"/>
        <end position="20"/>
    </location>
</feature>
<dbReference type="EMBL" id="QGNW01000110">
    <property type="protein sequence ID" value="RVW96051.1"/>
    <property type="molecule type" value="Genomic_DNA"/>
</dbReference>
<sequence>MRIASSKNATAADVCEGEGSGGHWRVHFRRTFQDWELEEVTQFLAPIYPVRMQEREDALL</sequence>